<keyword evidence="1" id="KW-1133">Transmembrane helix</keyword>
<keyword evidence="2" id="KW-1185">Reference proteome</keyword>
<dbReference type="Proteomes" id="UP000829291">
    <property type="component" value="Chromosome 7"/>
</dbReference>
<evidence type="ECO:0000313" key="2">
    <source>
        <dbReference type="Proteomes" id="UP000829291"/>
    </source>
</evidence>
<accession>A0ABM3GNB4</accession>
<proteinExistence type="predicted"/>
<keyword evidence="1" id="KW-0812">Transmembrane</keyword>
<feature type="transmembrane region" description="Helical" evidence="1">
    <location>
        <begin position="41"/>
        <end position="60"/>
    </location>
</feature>
<evidence type="ECO:0000313" key="3">
    <source>
        <dbReference type="RefSeq" id="XP_046601759.1"/>
    </source>
</evidence>
<dbReference type="RefSeq" id="XP_046601759.1">
    <property type="nucleotide sequence ID" value="XM_046745803.1"/>
</dbReference>
<gene>
    <name evidence="3" type="primary">LOC124295499</name>
</gene>
<protein>
    <submittedName>
        <fullName evidence="3">Uncharacterized protein LOC124295499 isoform X1</fullName>
    </submittedName>
</protein>
<reference evidence="3" key="1">
    <citation type="submission" date="2025-08" db="UniProtKB">
        <authorList>
            <consortium name="RefSeq"/>
        </authorList>
    </citation>
    <scope>IDENTIFICATION</scope>
    <source>
        <tissue evidence="3">Thorax and Abdomen</tissue>
    </source>
</reference>
<sequence>MLRDEDKVAIVAGYKYGFGKLLVKQKQKCSCNDTNLPQRTVVMKLFATVLFAVLALFAIYSEIEAQHTFAGSKNCQGTSDHRCPQILCGPDGPKGRVNQDNSKPFPQCCGHPIC</sequence>
<evidence type="ECO:0000256" key="1">
    <source>
        <dbReference type="SAM" id="Phobius"/>
    </source>
</evidence>
<dbReference type="GeneID" id="124295499"/>
<organism evidence="2 3">
    <name type="scientific">Neodiprion lecontei</name>
    <name type="common">Redheaded pine sawfly</name>
    <dbReference type="NCBI Taxonomy" id="441921"/>
    <lineage>
        <taxon>Eukaryota</taxon>
        <taxon>Metazoa</taxon>
        <taxon>Ecdysozoa</taxon>
        <taxon>Arthropoda</taxon>
        <taxon>Hexapoda</taxon>
        <taxon>Insecta</taxon>
        <taxon>Pterygota</taxon>
        <taxon>Neoptera</taxon>
        <taxon>Endopterygota</taxon>
        <taxon>Hymenoptera</taxon>
        <taxon>Tenthredinoidea</taxon>
        <taxon>Diprionidae</taxon>
        <taxon>Diprioninae</taxon>
        <taxon>Neodiprion</taxon>
    </lineage>
</organism>
<keyword evidence="1" id="KW-0472">Membrane</keyword>
<name>A0ABM3GNB4_NEOLC</name>